<dbReference type="InterPro" id="IPR051808">
    <property type="entry name" value="Type_IV_pilus_biogenesis"/>
</dbReference>
<dbReference type="OrthoDB" id="9775455at2"/>
<dbReference type="GO" id="GO:0009279">
    <property type="term" value="C:cell outer membrane"/>
    <property type="evidence" value="ECO:0007669"/>
    <property type="project" value="UniProtKB-SubCell"/>
</dbReference>
<proteinExistence type="inferred from homology"/>
<dbReference type="GO" id="GO:0009306">
    <property type="term" value="P:protein secretion"/>
    <property type="evidence" value="ECO:0007669"/>
    <property type="project" value="InterPro"/>
</dbReference>
<evidence type="ECO:0000256" key="5">
    <source>
        <dbReference type="ARBA" id="ARBA00023237"/>
    </source>
</evidence>
<organism evidence="10 11">
    <name type="scientific">Enterovibrio coralii</name>
    <dbReference type="NCBI Taxonomy" id="294935"/>
    <lineage>
        <taxon>Bacteria</taxon>
        <taxon>Pseudomonadati</taxon>
        <taxon>Pseudomonadota</taxon>
        <taxon>Gammaproteobacteria</taxon>
        <taxon>Vibrionales</taxon>
        <taxon>Vibrionaceae</taxon>
        <taxon>Enterovibrio</taxon>
    </lineage>
</organism>
<comment type="caution">
    <text evidence="10">The sequence shown here is derived from an EMBL/GenBank/DDBJ whole genome shotgun (WGS) entry which is preliminary data.</text>
</comment>
<evidence type="ECO:0000313" key="11">
    <source>
        <dbReference type="Proteomes" id="UP000070529"/>
    </source>
</evidence>
<gene>
    <name evidence="10" type="ORF">ATN88_23875</name>
</gene>
<comment type="similarity">
    <text evidence="6">Belongs to the bacterial secretin family.</text>
</comment>
<dbReference type="PANTHER" id="PTHR30604:SF1">
    <property type="entry name" value="DNA UTILIZATION PROTEIN HOFQ"/>
    <property type="match status" value="1"/>
</dbReference>
<feature type="signal peptide" evidence="8">
    <location>
        <begin position="1"/>
        <end position="33"/>
    </location>
</feature>
<dbReference type="EMBL" id="LNTY01000016">
    <property type="protein sequence ID" value="KXF82784.1"/>
    <property type="molecule type" value="Genomic_DNA"/>
</dbReference>
<keyword evidence="3 8" id="KW-0732">Signal</keyword>
<dbReference type="InterPro" id="IPR011662">
    <property type="entry name" value="Secretin/TonB_short_N"/>
</dbReference>
<dbReference type="Gene3D" id="3.30.1370.120">
    <property type="match status" value="1"/>
</dbReference>
<evidence type="ECO:0000256" key="1">
    <source>
        <dbReference type="ARBA" id="ARBA00004370"/>
    </source>
</evidence>
<evidence type="ECO:0000256" key="8">
    <source>
        <dbReference type="SAM" id="SignalP"/>
    </source>
</evidence>
<dbReference type="InterPro" id="IPR038591">
    <property type="entry name" value="NolW-like_sf"/>
</dbReference>
<dbReference type="Pfam" id="PF03958">
    <property type="entry name" value="Secretin_N"/>
    <property type="match status" value="1"/>
</dbReference>
<accession>A0A135IBQ5</accession>
<dbReference type="STRING" id="294935.ATN88_23875"/>
<dbReference type="Proteomes" id="UP000070529">
    <property type="component" value="Unassembled WGS sequence"/>
</dbReference>
<evidence type="ECO:0000313" key="10">
    <source>
        <dbReference type="EMBL" id="KXF82784.1"/>
    </source>
</evidence>
<dbReference type="SMART" id="SM00965">
    <property type="entry name" value="STN"/>
    <property type="match status" value="1"/>
</dbReference>
<keyword evidence="4" id="KW-0472">Membrane</keyword>
<reference evidence="10 11" key="1">
    <citation type="submission" date="2015-11" db="EMBL/GenBank/DDBJ databases">
        <title>Genomic Taxonomy of the Vibrionaceae.</title>
        <authorList>
            <person name="Gomez-Gil B."/>
            <person name="Enciso-Ibarra J."/>
        </authorList>
    </citation>
    <scope>NUCLEOTIDE SEQUENCE [LARGE SCALE GENOMIC DNA]</scope>
    <source>
        <strain evidence="10 11">CAIM 912</strain>
    </source>
</reference>
<keyword evidence="2 7" id="KW-0813">Transport</keyword>
<dbReference type="AlphaFoldDB" id="A0A135IBQ5"/>
<dbReference type="Pfam" id="PF00263">
    <property type="entry name" value="Secretin"/>
    <property type="match status" value="1"/>
</dbReference>
<dbReference type="InterPro" id="IPR005644">
    <property type="entry name" value="NolW-like"/>
</dbReference>
<feature type="domain" description="Secretin/TonB short N-terminal" evidence="9">
    <location>
        <begin position="178"/>
        <end position="226"/>
    </location>
</feature>
<dbReference type="NCBIfam" id="TIGR02515">
    <property type="entry name" value="IV_pilus_PilQ"/>
    <property type="match status" value="1"/>
</dbReference>
<evidence type="ECO:0000256" key="2">
    <source>
        <dbReference type="ARBA" id="ARBA00022448"/>
    </source>
</evidence>
<evidence type="ECO:0000259" key="9">
    <source>
        <dbReference type="SMART" id="SM00965"/>
    </source>
</evidence>
<sequence length="580" mass="63622">MKGLWNGYRSKSKFAHWLSALVVCLPVAQLAYAGNQLTNFVLLEKENNTYSLELTLENDDIIAEFSKSNGELAINLEETTIADNLVEQQSFNAGVIQGIALMPGDDALSISLQTTSHFGYDYFQSDNLLTVDIFPSLTVVKSDTNTQPTATKRGNISINFQDIPVRSVLQILADHNGFNLVISDSVDGNLTLRLDNVPWQKALETILTVKGLDKRQKGDILLIAPKTELDEQERLALEKIQFEREMASLRSEVIQIHYASAEEFKEMLEGDDEDSEESVALLSERGSVAVDPRTNSLIVTDLADNIEVVKALLATLDVPVNQVEIEARIVTVDEGTLDELGVRWGVVNQNGNFTTGSTIQGNWQHTDRIDWLGDGEQPDTLDIDDYLNVNLGAVSPNASSIAFSIANLGKDLLLDLELSALQSENRAEIISSPRLLTTNKRAAYIEQGTELPYLEASSSGATAVSFKKAVLSLSVTPQITPENKLVLDLVVTQDKPSITVKAGNGEAMAINTQRIGTQVLVNDGETIVLGGIFQHEIANIEEKVPLLGDIPGLGILFRRNYESMGKRELLIFVTPRVMVQ</sequence>
<evidence type="ECO:0000256" key="3">
    <source>
        <dbReference type="ARBA" id="ARBA00022729"/>
    </source>
</evidence>
<evidence type="ECO:0000256" key="4">
    <source>
        <dbReference type="ARBA" id="ARBA00023136"/>
    </source>
</evidence>
<dbReference type="InterPro" id="IPR004846">
    <property type="entry name" value="T2SS/T3SS_dom"/>
</dbReference>
<evidence type="ECO:0000256" key="7">
    <source>
        <dbReference type="RuleBase" id="RU004004"/>
    </source>
</evidence>
<protein>
    <submittedName>
        <fullName evidence="10">Fimbrial protein</fullName>
    </submittedName>
</protein>
<dbReference type="Gene3D" id="3.30.1370.130">
    <property type="match status" value="1"/>
</dbReference>
<keyword evidence="5" id="KW-0998">Cell outer membrane</keyword>
<comment type="subcellular location">
    <subcellularLocation>
        <location evidence="7">Cell outer membrane</location>
    </subcellularLocation>
    <subcellularLocation>
        <location evidence="1">Membrane</location>
    </subcellularLocation>
</comment>
<feature type="chain" id="PRO_5007465860" evidence="8">
    <location>
        <begin position="34"/>
        <end position="580"/>
    </location>
</feature>
<dbReference type="RefSeq" id="WP_067412299.1">
    <property type="nucleotide sequence ID" value="NZ_LNTY01000016.1"/>
</dbReference>
<name>A0A135IBQ5_9GAMM</name>
<keyword evidence="11" id="KW-1185">Reference proteome</keyword>
<dbReference type="InterPro" id="IPR013355">
    <property type="entry name" value="Pilus_4_PilQ"/>
</dbReference>
<dbReference type="PANTHER" id="PTHR30604">
    <property type="entry name" value="PROTEIN TRANSPORT PROTEIN HOFQ"/>
    <property type="match status" value="1"/>
</dbReference>
<dbReference type="InterPro" id="IPR001775">
    <property type="entry name" value="GspD/PilQ"/>
</dbReference>
<evidence type="ECO:0000256" key="6">
    <source>
        <dbReference type="RuleBase" id="RU004003"/>
    </source>
</evidence>
<dbReference type="PRINTS" id="PR00811">
    <property type="entry name" value="BCTERIALGSPD"/>
</dbReference>